<comment type="catalytic activity">
    <reaction evidence="1">
        <text>Hydrolysis of alkylated DNA, releasing 3-methyladenine, 3-methylguanine, 7-methylguanine and 7-methyladenine.</text>
        <dbReference type="EC" id="3.2.2.21"/>
    </reaction>
</comment>
<gene>
    <name evidence="7" type="ORF">HQ865_22945</name>
</gene>
<proteinExistence type="predicted"/>
<dbReference type="InterPro" id="IPR011257">
    <property type="entry name" value="DNA_glycosylase"/>
</dbReference>
<dbReference type="InterPro" id="IPR003265">
    <property type="entry name" value="HhH-GPD_domain"/>
</dbReference>
<evidence type="ECO:0000259" key="6">
    <source>
        <dbReference type="SMART" id="SM00478"/>
    </source>
</evidence>
<dbReference type="Gene3D" id="1.10.340.30">
    <property type="entry name" value="Hypothetical protein, domain 2"/>
    <property type="match status" value="1"/>
</dbReference>
<evidence type="ECO:0000313" key="8">
    <source>
        <dbReference type="Proteomes" id="UP000505355"/>
    </source>
</evidence>
<keyword evidence="5" id="KW-0234">DNA repair</keyword>
<dbReference type="PANTHER" id="PTHR43003:SF12">
    <property type="entry name" value="DNA-3-METHYLADENINE GLYCOSYLASE"/>
    <property type="match status" value="1"/>
</dbReference>
<dbReference type="SUPFAM" id="SSF48150">
    <property type="entry name" value="DNA-glycosylase"/>
    <property type="match status" value="1"/>
</dbReference>
<dbReference type="GO" id="GO:0008534">
    <property type="term" value="F:oxidized purine nucleobase lesion DNA N-glycosylase activity"/>
    <property type="evidence" value="ECO:0007669"/>
    <property type="project" value="InterPro"/>
</dbReference>
<dbReference type="KEGG" id="mmab:HQ865_22945"/>
<dbReference type="AlphaFoldDB" id="A0A7D4UH03"/>
<dbReference type="GO" id="GO:0032131">
    <property type="term" value="F:alkylated DNA binding"/>
    <property type="evidence" value="ECO:0007669"/>
    <property type="project" value="TreeGrafter"/>
</dbReference>
<dbReference type="GO" id="GO:0008725">
    <property type="term" value="F:DNA-3-methyladenine glycosylase activity"/>
    <property type="evidence" value="ECO:0007669"/>
    <property type="project" value="TreeGrafter"/>
</dbReference>
<dbReference type="Proteomes" id="UP000505355">
    <property type="component" value="Chromosome"/>
</dbReference>
<dbReference type="GO" id="GO:0006289">
    <property type="term" value="P:nucleotide-excision repair"/>
    <property type="evidence" value="ECO:0007669"/>
    <property type="project" value="InterPro"/>
</dbReference>
<keyword evidence="8" id="KW-1185">Reference proteome</keyword>
<dbReference type="EC" id="3.2.2.21" evidence="2"/>
<organism evidence="7 8">
    <name type="scientific">Mucilaginibacter mali</name>
    <dbReference type="NCBI Taxonomy" id="2740462"/>
    <lineage>
        <taxon>Bacteria</taxon>
        <taxon>Pseudomonadati</taxon>
        <taxon>Bacteroidota</taxon>
        <taxon>Sphingobacteriia</taxon>
        <taxon>Sphingobacteriales</taxon>
        <taxon>Sphingobacteriaceae</taxon>
        <taxon>Mucilaginibacter</taxon>
    </lineage>
</organism>
<accession>A0A7D4UH03</accession>
<evidence type="ECO:0000256" key="3">
    <source>
        <dbReference type="ARBA" id="ARBA00022763"/>
    </source>
</evidence>
<evidence type="ECO:0000256" key="2">
    <source>
        <dbReference type="ARBA" id="ARBA00012000"/>
    </source>
</evidence>
<dbReference type="Pfam" id="PF00730">
    <property type="entry name" value="HhH-GPD"/>
    <property type="match status" value="1"/>
</dbReference>
<evidence type="ECO:0000256" key="5">
    <source>
        <dbReference type="ARBA" id="ARBA00023204"/>
    </source>
</evidence>
<dbReference type="InterPro" id="IPR037046">
    <property type="entry name" value="AlkA_N_sf"/>
</dbReference>
<name>A0A7D4UH03_9SPHI</name>
<dbReference type="EMBL" id="CP054139">
    <property type="protein sequence ID" value="QKJ32496.1"/>
    <property type="molecule type" value="Genomic_DNA"/>
</dbReference>
<sequence length="299" mass="34216">MDEILLTNPINPTELLWFLSRGFDDPVYRVGTDCVYRAFKVDDEKLLVKIIPNTSSVKIEWLYGNRTEETAAFVKNFISEWFDLNTDVTPFYDLLKADDKLSYMADDFTNLKLVGMPDLFEALAWAIMSQQINLTFAYKLKRRLIEKYGDFIEHEDTRHYIFPSPAAIANANDEELRAMQLSGSKINYLKSIAAAFAGRKIDKTILMALPDTSTRRELLTAQKGIGIWTANYVLMKYLRDQSAIPYGDAGLLNALLKHEIIADKKDLSGMPALFKKFKGWEAYLVFYLWRSLALMPGVS</sequence>
<dbReference type="GO" id="GO:0043916">
    <property type="term" value="F:DNA-7-methylguanine glycosylase activity"/>
    <property type="evidence" value="ECO:0007669"/>
    <property type="project" value="TreeGrafter"/>
</dbReference>
<dbReference type="PANTHER" id="PTHR43003">
    <property type="entry name" value="DNA-3-METHYLADENINE GLYCOSYLASE"/>
    <property type="match status" value="1"/>
</dbReference>
<keyword evidence="4" id="KW-0378">Hydrolase</keyword>
<dbReference type="CDD" id="cd00056">
    <property type="entry name" value="ENDO3c"/>
    <property type="match status" value="1"/>
</dbReference>
<dbReference type="GO" id="GO:0006285">
    <property type="term" value="P:base-excision repair, AP site formation"/>
    <property type="evidence" value="ECO:0007669"/>
    <property type="project" value="TreeGrafter"/>
</dbReference>
<feature type="domain" description="HhH-GPD" evidence="6">
    <location>
        <begin position="128"/>
        <end position="293"/>
    </location>
</feature>
<evidence type="ECO:0000256" key="1">
    <source>
        <dbReference type="ARBA" id="ARBA00000086"/>
    </source>
</evidence>
<dbReference type="GO" id="GO:0032993">
    <property type="term" value="C:protein-DNA complex"/>
    <property type="evidence" value="ECO:0007669"/>
    <property type="project" value="TreeGrafter"/>
</dbReference>
<dbReference type="GO" id="GO:0006307">
    <property type="term" value="P:DNA alkylation repair"/>
    <property type="evidence" value="ECO:0007669"/>
    <property type="project" value="TreeGrafter"/>
</dbReference>
<dbReference type="GO" id="GO:0005737">
    <property type="term" value="C:cytoplasm"/>
    <property type="evidence" value="ECO:0007669"/>
    <property type="project" value="TreeGrafter"/>
</dbReference>
<dbReference type="SMART" id="SM00478">
    <property type="entry name" value="ENDO3c"/>
    <property type="match status" value="1"/>
</dbReference>
<evidence type="ECO:0000313" key="7">
    <source>
        <dbReference type="EMBL" id="QKJ32496.1"/>
    </source>
</evidence>
<evidence type="ECO:0000256" key="4">
    <source>
        <dbReference type="ARBA" id="ARBA00022801"/>
    </source>
</evidence>
<protein>
    <recommendedName>
        <fullName evidence="2">DNA-3-methyladenine glycosylase II</fullName>
        <ecNumber evidence="2">3.2.2.21</ecNumber>
    </recommendedName>
</protein>
<dbReference type="RefSeq" id="WP_173417145.1">
    <property type="nucleotide sequence ID" value="NZ_CP054139.1"/>
</dbReference>
<dbReference type="InterPro" id="IPR012904">
    <property type="entry name" value="OGG_N"/>
</dbReference>
<dbReference type="Gene3D" id="3.30.310.20">
    <property type="entry name" value="DNA-3-methyladenine glycosylase AlkA, N-terminal domain"/>
    <property type="match status" value="1"/>
</dbReference>
<dbReference type="Pfam" id="PF07934">
    <property type="entry name" value="OGG_N"/>
    <property type="match status" value="1"/>
</dbReference>
<keyword evidence="3" id="KW-0227">DNA damage</keyword>
<reference evidence="7 8" key="1">
    <citation type="submission" date="2020-05" db="EMBL/GenBank/DDBJ databases">
        <title>Mucilaginibacter mali sp. nov.</title>
        <authorList>
            <person name="Kim H.S."/>
            <person name="Lee K.C."/>
            <person name="Suh M.K."/>
            <person name="Kim J.-S."/>
            <person name="Han K.-I."/>
            <person name="Eom M.K."/>
            <person name="Shin Y.K."/>
            <person name="Lee J.-S."/>
        </authorList>
    </citation>
    <scope>NUCLEOTIDE SEQUENCE [LARGE SCALE GENOMIC DNA]</scope>
    <source>
        <strain evidence="7 8">G2-14</strain>
    </source>
</reference>
<dbReference type="InterPro" id="IPR051912">
    <property type="entry name" value="Alkylbase_DNA_Glycosylase/TA"/>
</dbReference>